<dbReference type="GO" id="GO:0005737">
    <property type="term" value="C:cytoplasm"/>
    <property type="evidence" value="ECO:0007669"/>
    <property type="project" value="TreeGrafter"/>
</dbReference>
<dbReference type="GeneID" id="94365524"/>
<keyword evidence="2 3" id="KW-0663">Pyridoxal phosphate</keyword>
<keyword evidence="6" id="KW-1185">Reference proteome</keyword>
<reference evidence="5 6" key="1">
    <citation type="submission" date="2018-05" db="EMBL/GenBank/DDBJ databases">
        <title>Pararhodobacter marina sp. nov., isolated from deep-sea water of the Indian Ocean.</title>
        <authorList>
            <person name="Lai Q.Sr."/>
            <person name="Liu X."/>
            <person name="Shao Z."/>
        </authorList>
    </citation>
    <scope>NUCLEOTIDE SEQUENCE [LARGE SCALE GENOMIC DNA]</scope>
    <source>
        <strain evidence="5 6">CIC4N-9</strain>
    </source>
</reference>
<evidence type="ECO:0000259" key="4">
    <source>
        <dbReference type="Pfam" id="PF00464"/>
    </source>
</evidence>
<proteinExistence type="predicted"/>
<dbReference type="AlphaFoldDB" id="A0A2U2C9T8"/>
<dbReference type="SUPFAM" id="SSF53383">
    <property type="entry name" value="PLP-dependent transferases"/>
    <property type="match status" value="1"/>
</dbReference>
<dbReference type="GO" id="GO:0019264">
    <property type="term" value="P:glycine biosynthetic process from serine"/>
    <property type="evidence" value="ECO:0007669"/>
    <property type="project" value="InterPro"/>
</dbReference>
<dbReference type="OrthoDB" id="9019276at2"/>
<dbReference type="Pfam" id="PF00464">
    <property type="entry name" value="SHMT"/>
    <property type="match status" value="1"/>
</dbReference>
<dbReference type="InterPro" id="IPR001085">
    <property type="entry name" value="Ser_HO-MeTrfase"/>
</dbReference>
<evidence type="ECO:0000256" key="2">
    <source>
        <dbReference type="ARBA" id="ARBA00022898"/>
    </source>
</evidence>
<dbReference type="PANTHER" id="PTHR11680">
    <property type="entry name" value="SERINE HYDROXYMETHYLTRANSFERASE"/>
    <property type="match status" value="1"/>
</dbReference>
<dbReference type="Proteomes" id="UP000244940">
    <property type="component" value="Unassembled WGS sequence"/>
</dbReference>
<evidence type="ECO:0000256" key="3">
    <source>
        <dbReference type="PIRSR" id="PIRSR000412-50"/>
    </source>
</evidence>
<evidence type="ECO:0000313" key="5">
    <source>
        <dbReference type="EMBL" id="PWE28611.1"/>
    </source>
</evidence>
<name>A0A2U2C9T8_9RHOB</name>
<accession>A0A2U2C9T8</accession>
<gene>
    <name evidence="5" type="ORF">C4N9_11535</name>
</gene>
<dbReference type="PANTHER" id="PTHR11680:SF35">
    <property type="entry name" value="SERINE HYDROXYMETHYLTRANSFERASE 1"/>
    <property type="match status" value="1"/>
</dbReference>
<dbReference type="RefSeq" id="WP_109533472.1">
    <property type="nucleotide sequence ID" value="NZ_QEYD01000006.1"/>
</dbReference>
<dbReference type="PIRSF" id="PIRSF000412">
    <property type="entry name" value="SHMT"/>
    <property type="match status" value="1"/>
</dbReference>
<organism evidence="5 6">
    <name type="scientific">Pararhodobacter marinus</name>
    <dbReference type="NCBI Taxonomy" id="2184063"/>
    <lineage>
        <taxon>Bacteria</taxon>
        <taxon>Pseudomonadati</taxon>
        <taxon>Pseudomonadota</taxon>
        <taxon>Alphaproteobacteria</taxon>
        <taxon>Rhodobacterales</taxon>
        <taxon>Paracoccaceae</taxon>
        <taxon>Pararhodobacter</taxon>
    </lineage>
</organism>
<keyword evidence="5" id="KW-0489">Methyltransferase</keyword>
<dbReference type="InterPro" id="IPR015424">
    <property type="entry name" value="PyrdxlP-dep_Trfase"/>
</dbReference>
<dbReference type="Gene3D" id="3.90.1150.10">
    <property type="entry name" value="Aspartate Aminotransferase, domain 1"/>
    <property type="match status" value="1"/>
</dbReference>
<comment type="caution">
    <text evidence="5">The sequence shown here is derived from an EMBL/GenBank/DDBJ whole genome shotgun (WGS) entry which is preliminary data.</text>
</comment>
<dbReference type="GO" id="GO:0008168">
    <property type="term" value="F:methyltransferase activity"/>
    <property type="evidence" value="ECO:0007669"/>
    <property type="project" value="UniProtKB-KW"/>
</dbReference>
<dbReference type="InterPro" id="IPR049943">
    <property type="entry name" value="Ser_HO-MeTrfase-like"/>
</dbReference>
<keyword evidence="5" id="KW-0808">Transferase</keyword>
<feature type="modified residue" description="N6-(pyridoxal phosphate)lysine" evidence="3">
    <location>
        <position position="258"/>
    </location>
</feature>
<dbReference type="GO" id="GO:0030170">
    <property type="term" value="F:pyridoxal phosphate binding"/>
    <property type="evidence" value="ECO:0007669"/>
    <property type="project" value="InterPro"/>
</dbReference>
<dbReference type="GO" id="GO:0004372">
    <property type="term" value="F:glycine hydroxymethyltransferase activity"/>
    <property type="evidence" value="ECO:0007669"/>
    <property type="project" value="InterPro"/>
</dbReference>
<dbReference type="EMBL" id="QEYD01000006">
    <property type="protein sequence ID" value="PWE28611.1"/>
    <property type="molecule type" value="Genomic_DNA"/>
</dbReference>
<dbReference type="GO" id="GO:0032259">
    <property type="term" value="P:methylation"/>
    <property type="evidence" value="ECO:0007669"/>
    <property type="project" value="UniProtKB-KW"/>
</dbReference>
<dbReference type="InterPro" id="IPR015422">
    <property type="entry name" value="PyrdxlP-dep_Trfase_small"/>
</dbReference>
<dbReference type="Gene3D" id="3.40.640.10">
    <property type="entry name" value="Type I PLP-dependent aspartate aminotransferase-like (Major domain)"/>
    <property type="match status" value="1"/>
</dbReference>
<sequence length="444" mass="46798">MIRTVPHLTPRKWVPAAAETRVQALAAEAAQADSATLDARIETLIQRNQQIHERDCFNLNPATNVMNPRAEAALARGLGSRPSLGYPGDKYEMGLQAIEEIEVIAAELAAEIFDATHAEIRVPSGALANLYGFMALAKPGDTIIAPPAAIGGHVTHHADGCAGLYGLKTHPAPVDADGYSLDLDGLRDLALRVRPRVITVGGSLNLFEHPVAGVRAIADEVGAHVLFDAAHQCGIIAGKAWSNPLDHGAHLMTMSTYKSLGGPAGGLIVTRDGAIAERLDHIAFPGMTANFDAAKSAALAIGLLDWRDHGRAYALAMIDTAQAFARALSDAGLPVFAQARGFTRSHQFAVEAAEFGGGQAASRKLEQAGFLACGIGLPIAEVPGDMNGLRIGTPELVRWGVTPADIPEIAALVAEALRANDPATIAPRTAALRARFDRLHFIRN</sequence>
<feature type="domain" description="Serine hydroxymethyltransferase-like" evidence="4">
    <location>
        <begin position="37"/>
        <end position="412"/>
    </location>
</feature>
<evidence type="ECO:0000313" key="6">
    <source>
        <dbReference type="Proteomes" id="UP000244940"/>
    </source>
</evidence>
<dbReference type="InterPro" id="IPR015421">
    <property type="entry name" value="PyrdxlP-dep_Trfase_major"/>
</dbReference>
<protein>
    <submittedName>
        <fullName evidence="5">Serine hydroxymethyltransferase</fullName>
    </submittedName>
</protein>
<dbReference type="InterPro" id="IPR039429">
    <property type="entry name" value="SHMT-like_dom"/>
</dbReference>
<comment type="cofactor">
    <cofactor evidence="1 3">
        <name>pyridoxal 5'-phosphate</name>
        <dbReference type="ChEBI" id="CHEBI:597326"/>
    </cofactor>
</comment>
<evidence type="ECO:0000256" key="1">
    <source>
        <dbReference type="ARBA" id="ARBA00001933"/>
    </source>
</evidence>
<dbReference type="GO" id="GO:0035999">
    <property type="term" value="P:tetrahydrofolate interconversion"/>
    <property type="evidence" value="ECO:0007669"/>
    <property type="project" value="InterPro"/>
</dbReference>